<dbReference type="EC" id="2.4.3.3" evidence="14"/>
<evidence type="ECO:0000256" key="3">
    <source>
        <dbReference type="ARBA" id="ARBA00006003"/>
    </source>
</evidence>
<evidence type="ECO:0000256" key="7">
    <source>
        <dbReference type="ARBA" id="ARBA00022968"/>
    </source>
</evidence>
<evidence type="ECO:0000256" key="2">
    <source>
        <dbReference type="ARBA" id="ARBA00004922"/>
    </source>
</evidence>
<keyword evidence="9" id="KW-0333">Golgi apparatus</keyword>
<comment type="catalytic activity">
    <reaction evidence="16">
        <text>a 3-O-[N-acetyl-alpha-D-galactosaminyl]-L-threonyl-[protein] + CMP-N-acetyl-beta-neuraminate = a 3-O-[N-acetyl-alpha-neuraminosyl-(2-&gt;6)-N-acetyl-alpha-D-galactosaminyl]-L-threonyl-[protein] + CMP + H(+)</text>
        <dbReference type="Rhea" id="RHEA:81643"/>
        <dbReference type="Rhea" id="RHEA-COMP:11689"/>
        <dbReference type="Rhea" id="RHEA-COMP:19720"/>
        <dbReference type="ChEBI" id="CHEBI:15378"/>
        <dbReference type="ChEBI" id="CHEBI:57812"/>
        <dbReference type="ChEBI" id="CHEBI:60377"/>
        <dbReference type="ChEBI" id="CHEBI:87075"/>
        <dbReference type="ChEBI" id="CHEBI:231970"/>
    </reaction>
    <physiologicalReaction direction="left-to-right" evidence="16">
        <dbReference type="Rhea" id="RHEA:81644"/>
    </physiologicalReaction>
</comment>
<dbReference type="Proteomes" id="UP000694580">
    <property type="component" value="Chromosome 2"/>
</dbReference>
<keyword evidence="12" id="KW-0325">Glycoprotein</keyword>
<organism evidence="18 19">
    <name type="scientific">Denticeps clupeoides</name>
    <name type="common">denticle herring</name>
    <dbReference type="NCBI Taxonomy" id="299321"/>
    <lineage>
        <taxon>Eukaryota</taxon>
        <taxon>Metazoa</taxon>
        <taxon>Chordata</taxon>
        <taxon>Craniata</taxon>
        <taxon>Vertebrata</taxon>
        <taxon>Euteleostomi</taxon>
        <taxon>Actinopterygii</taxon>
        <taxon>Neopterygii</taxon>
        <taxon>Teleostei</taxon>
        <taxon>Clupei</taxon>
        <taxon>Clupeiformes</taxon>
        <taxon>Denticipitoidei</taxon>
        <taxon>Denticipitidae</taxon>
        <taxon>Denticeps</taxon>
    </lineage>
</organism>
<name>A0AAY4A0M0_9TELE</name>
<keyword evidence="4" id="KW-0328">Glycosyltransferase</keyword>
<comment type="similarity">
    <text evidence="3">Belongs to the glycosyltransferase 29 family.</text>
</comment>
<evidence type="ECO:0000256" key="6">
    <source>
        <dbReference type="ARBA" id="ARBA00022692"/>
    </source>
</evidence>
<dbReference type="Gene3D" id="3.90.1480.20">
    <property type="entry name" value="Glycosyl transferase family 29"/>
    <property type="match status" value="1"/>
</dbReference>
<keyword evidence="10 17" id="KW-0472">Membrane</keyword>
<reference evidence="18" key="3">
    <citation type="submission" date="2025-09" db="UniProtKB">
        <authorList>
            <consortium name="Ensembl"/>
        </authorList>
    </citation>
    <scope>IDENTIFICATION</scope>
</reference>
<keyword evidence="6 17" id="KW-0812">Transmembrane</keyword>
<dbReference type="InterPro" id="IPR001675">
    <property type="entry name" value="Glyco_trans_29"/>
</dbReference>
<proteinExistence type="inferred from homology"/>
<protein>
    <recommendedName>
        <fullName evidence="14">alpha-N-acetylgalactosaminide alpha-2,6-sialyltransferase</fullName>
        <ecNumber evidence="14">2.4.3.3</ecNumber>
    </recommendedName>
</protein>
<gene>
    <name evidence="18" type="primary">LOC114784777</name>
</gene>
<dbReference type="GO" id="GO:0001665">
    <property type="term" value="F:alpha-N-acetylgalactosaminide alpha-2,6-sialyltransferase activity"/>
    <property type="evidence" value="ECO:0007669"/>
    <property type="project" value="UniProtKB-EC"/>
</dbReference>
<dbReference type="AlphaFoldDB" id="A0AAY4A0M0"/>
<evidence type="ECO:0000256" key="5">
    <source>
        <dbReference type="ARBA" id="ARBA00022679"/>
    </source>
</evidence>
<keyword evidence="8 17" id="KW-1133">Transmembrane helix</keyword>
<evidence type="ECO:0000256" key="12">
    <source>
        <dbReference type="ARBA" id="ARBA00023180"/>
    </source>
</evidence>
<evidence type="ECO:0000313" key="19">
    <source>
        <dbReference type="Proteomes" id="UP000694580"/>
    </source>
</evidence>
<comment type="catalytic activity">
    <reaction evidence="15">
        <text>a 3-O-[N-acetyl-alpha-neuraminyl-(2-&gt;3)-beta-D-galactosyl-(1-&gt;3)-N-acetyl-alpha-D-galactosaminyl]-L-threonyl-[protein] + CMP-N-acetyl-beta-neuraminate = a 3-O-{alpha-Neu5Ac-(2-&gt;3)-beta-D-Gal-(1-&gt;3)-[alpha-Neu5Ac-(2-&gt;6)]-alpha-D-GalNAc}-L-threonyl-[protein] + CMP + H(+)</text>
        <dbReference type="Rhea" id="RHEA:81659"/>
        <dbReference type="Rhea" id="RHEA-COMP:14417"/>
        <dbReference type="Rhea" id="RHEA-COMP:16763"/>
        <dbReference type="ChEBI" id="CHEBI:15378"/>
        <dbReference type="ChEBI" id="CHEBI:57812"/>
        <dbReference type="ChEBI" id="CHEBI:60377"/>
        <dbReference type="ChEBI" id="CHEBI:139598"/>
        <dbReference type="ChEBI" id="CHEBI:156398"/>
    </reaction>
    <physiologicalReaction direction="left-to-right" evidence="15">
        <dbReference type="Rhea" id="RHEA:81660"/>
    </physiologicalReaction>
</comment>
<keyword evidence="7" id="KW-0735">Signal-anchor</keyword>
<evidence type="ECO:0000313" key="18">
    <source>
        <dbReference type="Ensembl" id="ENSDCDP00010002878.1"/>
    </source>
</evidence>
<evidence type="ECO:0000256" key="13">
    <source>
        <dbReference type="ARBA" id="ARBA00036348"/>
    </source>
</evidence>
<dbReference type="GO" id="GO:0009312">
    <property type="term" value="P:oligosaccharide biosynthetic process"/>
    <property type="evidence" value="ECO:0007669"/>
    <property type="project" value="TreeGrafter"/>
</dbReference>
<reference evidence="18" key="2">
    <citation type="submission" date="2025-08" db="UniProtKB">
        <authorList>
            <consortium name="Ensembl"/>
        </authorList>
    </citation>
    <scope>IDENTIFICATION</scope>
</reference>
<keyword evidence="11" id="KW-1015">Disulfide bond</keyword>
<evidence type="ECO:0000256" key="14">
    <source>
        <dbReference type="ARBA" id="ARBA00039109"/>
    </source>
</evidence>
<comment type="subcellular location">
    <subcellularLocation>
        <location evidence="1">Golgi apparatus membrane</location>
        <topology evidence="1">Single-pass type II membrane protein</topology>
    </subcellularLocation>
</comment>
<dbReference type="FunFam" id="3.90.1480.20:FF:000015">
    <property type="entry name" value="Lactosylceramide alpha-2,3-sialyltransferase"/>
    <property type="match status" value="1"/>
</dbReference>
<reference evidence="18 19" key="1">
    <citation type="submission" date="2020-06" db="EMBL/GenBank/DDBJ databases">
        <authorList>
            <consortium name="Wellcome Sanger Institute Data Sharing"/>
        </authorList>
    </citation>
    <scope>NUCLEOTIDE SEQUENCE [LARGE SCALE GENOMIC DNA]</scope>
</reference>
<evidence type="ECO:0000256" key="8">
    <source>
        <dbReference type="ARBA" id="ARBA00022989"/>
    </source>
</evidence>
<dbReference type="PANTHER" id="PTHR45941:SF1">
    <property type="entry name" value="ALPHA-N-ACETYLGALACTOSAMINIDE ALPHA-2,6-SIALYLTRANSFERASE 1"/>
    <property type="match status" value="1"/>
</dbReference>
<comment type="catalytic activity">
    <reaction evidence="13">
        <text>a beta-D-galactosyl-(1-&gt;3)-N-acetyl-alpha-D-galactosaminyl derivative + CMP-N-acetyl-beta-neuraminate = a beta-D-galactosyl-(1-&gt;3)-[N-acetyl-alpha-neuraminyl-(2-&gt;6)]-N-acetyl-alpha-D-galactosaminyl derivative + CMP + H(+)</text>
        <dbReference type="Rhea" id="RHEA:11136"/>
        <dbReference type="ChEBI" id="CHEBI:15378"/>
        <dbReference type="ChEBI" id="CHEBI:57812"/>
        <dbReference type="ChEBI" id="CHEBI:60377"/>
        <dbReference type="ChEBI" id="CHEBI:133470"/>
        <dbReference type="ChEBI" id="CHEBI:140764"/>
        <dbReference type="EC" id="2.4.3.3"/>
    </reaction>
    <physiologicalReaction direction="left-to-right" evidence="13">
        <dbReference type="Rhea" id="RHEA:11137"/>
    </physiologicalReaction>
</comment>
<evidence type="ECO:0000256" key="1">
    <source>
        <dbReference type="ARBA" id="ARBA00004323"/>
    </source>
</evidence>
<dbReference type="Pfam" id="PF00777">
    <property type="entry name" value="Glyco_transf_29"/>
    <property type="match status" value="1"/>
</dbReference>
<evidence type="ECO:0000256" key="17">
    <source>
        <dbReference type="SAM" id="Phobius"/>
    </source>
</evidence>
<evidence type="ECO:0000256" key="16">
    <source>
        <dbReference type="ARBA" id="ARBA00052285"/>
    </source>
</evidence>
<evidence type="ECO:0000256" key="15">
    <source>
        <dbReference type="ARBA" id="ARBA00050664"/>
    </source>
</evidence>
<evidence type="ECO:0000256" key="10">
    <source>
        <dbReference type="ARBA" id="ARBA00023136"/>
    </source>
</evidence>
<dbReference type="GO" id="GO:0000139">
    <property type="term" value="C:Golgi membrane"/>
    <property type="evidence" value="ECO:0007669"/>
    <property type="project" value="UniProtKB-SubCell"/>
</dbReference>
<dbReference type="PANTHER" id="PTHR45941">
    <property type="entry name" value="ALPHA-N-ACETYLGALACTOSAMINIDE ALPHA-2,6-SIALYLTRANSFERASE 2-LIKE-RELATED"/>
    <property type="match status" value="1"/>
</dbReference>
<feature type="transmembrane region" description="Helical" evidence="17">
    <location>
        <begin position="57"/>
        <end position="75"/>
    </location>
</feature>
<evidence type="ECO:0000256" key="4">
    <source>
        <dbReference type="ARBA" id="ARBA00022676"/>
    </source>
</evidence>
<comment type="pathway">
    <text evidence="2">Protein modification; protein glycosylation.</text>
</comment>
<evidence type="ECO:0000256" key="9">
    <source>
        <dbReference type="ARBA" id="ARBA00023034"/>
    </source>
</evidence>
<sequence length="506" mass="57961">MQIICGNKTGILQPPHLNSPSQATLRVGGRRARCGALSRVTSDFSSNPRRVRAMRRFCPVVAVAGALSLLVYAALQSDVTGRDTRFHSMLSNTFQWIQKRKEYTTNVPSTVINVKRLTTALHKTVAESTRRFSSSGGATKLPEMTKTTNQDSKLTPIAVLHKDSFKKMPEWDFDDTYLLHPQSKEKTCTNSIQAIDDAEFKKAFLPNIQLFMHKGHLNMRVWNKLSHFNNPFGFMDYTNYSEVKEAVDLLPNHKTGKFLEAPADEKQGCVRCAVVGNGGILNGSRKGSEIDSHHYVFRMNGAITKGFEEDVGNKTSVYVYTAHSMITSPILFKEFGFDDIPRDEGIKYVMIPEGIDDYRWISGLLQNTAITRGIYEGVWPFKYYGGQVDLNRFYVLHPEFLRYIRNRFMKSPQLQDQQWSIFRPTNGAFTIFLALHTCDTVDAYGFITEDYKKYANYYFERFSHTEVVFYINHDYGLEIKTWKSLHDKKVIHLYQGKVDTNKTTLQ</sequence>
<dbReference type="InterPro" id="IPR038578">
    <property type="entry name" value="GT29-like_sf"/>
</dbReference>
<accession>A0AAY4A0M0</accession>
<evidence type="ECO:0000256" key="11">
    <source>
        <dbReference type="ARBA" id="ARBA00023157"/>
    </source>
</evidence>
<keyword evidence="5" id="KW-0808">Transferase</keyword>
<dbReference type="GeneTree" id="ENSGT00940000159930"/>
<dbReference type="Ensembl" id="ENSDCDT00010002992.1">
    <property type="protein sequence ID" value="ENSDCDP00010002878.1"/>
    <property type="gene ID" value="ENSDCDG00010001354.1"/>
</dbReference>
<keyword evidence="19" id="KW-1185">Reference proteome</keyword>